<evidence type="ECO:0000313" key="4">
    <source>
        <dbReference type="Proteomes" id="UP000093129"/>
    </source>
</evidence>
<accession>A0A1B9BZX2</accession>
<keyword evidence="2" id="KW-0472">Membrane</keyword>
<proteinExistence type="predicted"/>
<organism evidence="3 4">
    <name type="scientific">Acidithiobacillus ferrivorans</name>
    <dbReference type="NCBI Taxonomy" id="160808"/>
    <lineage>
        <taxon>Bacteria</taxon>
        <taxon>Pseudomonadati</taxon>
        <taxon>Pseudomonadota</taxon>
        <taxon>Acidithiobacillia</taxon>
        <taxon>Acidithiobacillales</taxon>
        <taxon>Acidithiobacillaceae</taxon>
        <taxon>Acidithiobacillus</taxon>
    </lineage>
</organism>
<gene>
    <name evidence="3" type="ORF">BBC27_08730</name>
</gene>
<keyword evidence="2" id="KW-0812">Transmembrane</keyword>
<feature type="transmembrane region" description="Helical" evidence="2">
    <location>
        <begin position="6"/>
        <end position="25"/>
    </location>
</feature>
<evidence type="ECO:0000256" key="1">
    <source>
        <dbReference type="SAM" id="Coils"/>
    </source>
</evidence>
<dbReference type="EMBL" id="MASQ01000073">
    <property type="protein sequence ID" value="OCB03269.1"/>
    <property type="molecule type" value="Genomic_DNA"/>
</dbReference>
<feature type="coiled-coil region" evidence="1">
    <location>
        <begin position="123"/>
        <end position="150"/>
    </location>
</feature>
<keyword evidence="1" id="KW-0175">Coiled coil</keyword>
<keyword evidence="2" id="KW-1133">Transmembrane helix</keyword>
<evidence type="ECO:0000313" key="3">
    <source>
        <dbReference type="EMBL" id="OCB03269.1"/>
    </source>
</evidence>
<dbReference type="RefSeq" id="WP_065412999.1">
    <property type="nucleotide sequence ID" value="NZ_MASQ01000073.1"/>
</dbReference>
<reference evidence="3 4" key="1">
    <citation type="submission" date="2016-07" db="EMBL/GenBank/DDBJ databases">
        <title>Draft genome of a psychrotolerant acidophile Acidithiobacillus ferrivorans strain YL15.</title>
        <authorList>
            <person name="Peng T."/>
            <person name="Ma L."/>
            <person name="Nan M."/>
            <person name="An N."/>
            <person name="Wang M."/>
            <person name="Qiu G."/>
            <person name="Zeng W."/>
        </authorList>
    </citation>
    <scope>NUCLEOTIDE SEQUENCE [LARGE SCALE GENOMIC DNA]</scope>
    <source>
        <strain evidence="3 4">YL15</strain>
    </source>
</reference>
<sequence>MLIDRIINISTVIAIAVVIIAYRQWKTASATLKLELYKRRFNIYLSVLDLYQATMKGSLADMEKSAIPFIMSFRESLFLFDEKDGIYKTLEIIKDEYSKIEAYEKAEADSDDSDDSERIAERARASNGSYTRLEERLLKLEEQLKKYLDFSKIK</sequence>
<name>A0A1B9BZX2_9PROT</name>
<evidence type="ECO:0000256" key="2">
    <source>
        <dbReference type="SAM" id="Phobius"/>
    </source>
</evidence>
<dbReference type="Proteomes" id="UP000093129">
    <property type="component" value="Unassembled WGS sequence"/>
</dbReference>
<dbReference type="AlphaFoldDB" id="A0A1B9BZX2"/>
<protein>
    <submittedName>
        <fullName evidence="3">Uncharacterized protein</fullName>
    </submittedName>
</protein>
<comment type="caution">
    <text evidence="3">The sequence shown here is derived from an EMBL/GenBank/DDBJ whole genome shotgun (WGS) entry which is preliminary data.</text>
</comment>